<evidence type="ECO:0000313" key="5">
    <source>
        <dbReference type="Proteomes" id="UP000095192"/>
    </source>
</evidence>
<feature type="compositionally biased region" description="Low complexity" evidence="2">
    <location>
        <begin position="214"/>
        <end position="225"/>
    </location>
</feature>
<comment type="caution">
    <text evidence="4">The sequence shown here is derived from an EMBL/GenBank/DDBJ whole genome shotgun (WGS) entry which is preliminary data.</text>
</comment>
<feature type="region of interest" description="Disordered" evidence="2">
    <location>
        <begin position="256"/>
        <end position="384"/>
    </location>
</feature>
<dbReference type="Pfam" id="PF26116">
    <property type="entry name" value="FAM13A"/>
    <property type="match status" value="2"/>
</dbReference>
<evidence type="ECO:0000259" key="3">
    <source>
        <dbReference type="Pfam" id="PF26116"/>
    </source>
</evidence>
<feature type="domain" description="FAM13A-like" evidence="3">
    <location>
        <begin position="398"/>
        <end position="452"/>
    </location>
</feature>
<feature type="region of interest" description="Disordered" evidence="2">
    <location>
        <begin position="212"/>
        <end position="237"/>
    </location>
</feature>
<feature type="compositionally biased region" description="Basic and acidic residues" evidence="2">
    <location>
        <begin position="357"/>
        <end position="379"/>
    </location>
</feature>
<dbReference type="Proteomes" id="UP000095192">
    <property type="component" value="Unassembled WGS sequence"/>
</dbReference>
<feature type="compositionally biased region" description="Polar residues" evidence="2">
    <location>
        <begin position="287"/>
        <end position="297"/>
    </location>
</feature>
<sequence length="630" mass="68280">MAEQLQVALGLKNSVKSWCFSSSPHEALLTTQVKDVGEPGLHFLDQLLLLGSIKKAEAAPIPMHLLLEEAAGDQDWRSLSAAGDAALTPSSCSGGTTFRSSRGSYSRSNNTTQEKSLPVAYSEYSRGCCSASTAAAQTSEDACHSSTIDTEASACQQGQASVAVSPPTSMSVENLDDSSREAFIVQECEKPLLPLSTAEQIQARCITPTAPVDSGAAAGPPSAGGQQKQDKHRLPSNVIRRTRQCKAAPLVAKTMKRRTAPQGAFLGTSREGKGATAEVSASAPMAKNSTSVRQSVRSEGPPQKRQAIVCSREELSGLDSSNSGAMKGTPGGLQSRRAPVVRSSSGALVNSKKHQSCRKEMDGQAKPEQKPLEPQRQHAENPTALTSGRLIAMGDGDVQKLQLTKKKLKEELKAYNVAFASHFGRQPLKQDKEALRPVYMYYHLIKQTIEQLVAAEVGQSTDNVVKIPTDAAPITLSSMTADRPLTMNGTASIKVRSPTSCSKRLKKNRSVRSAEGQGLMAARRMERNGGSPGSPGRVTEKRGAKISAYERQEQLQKRREEMTAQLRQLQRERRILGDKLAEFRIRFKEQHGRPLRLKADIEPVQEEYKLFVETTKQIDALAIALQKQEL</sequence>
<reference evidence="4 5" key="1">
    <citation type="journal article" date="2016" name="BMC Genomics">
        <title>Comparative genomics reveals Cyclospora cayetanensis possesses coccidia-like metabolism and invasion components but unique surface antigens.</title>
        <authorList>
            <person name="Liu S."/>
            <person name="Wang L."/>
            <person name="Zheng H."/>
            <person name="Xu Z."/>
            <person name="Roellig D.M."/>
            <person name="Li N."/>
            <person name="Frace M.A."/>
            <person name="Tang K."/>
            <person name="Arrowood M.J."/>
            <person name="Moss D.M."/>
            <person name="Zhang L."/>
            <person name="Feng Y."/>
            <person name="Xiao L."/>
        </authorList>
    </citation>
    <scope>NUCLEOTIDE SEQUENCE [LARGE SCALE GENOMIC DNA]</scope>
    <source>
        <strain evidence="4 5">CHN_HEN01</strain>
    </source>
</reference>
<dbReference type="InParanoid" id="A0A1D3D3D6"/>
<feature type="compositionally biased region" description="Low complexity" evidence="2">
    <location>
        <begin position="90"/>
        <end position="112"/>
    </location>
</feature>
<dbReference type="VEuPathDB" id="ToxoDB:LOC34620837"/>
<dbReference type="VEuPathDB" id="ToxoDB:cyc_04287"/>
<evidence type="ECO:0000313" key="4">
    <source>
        <dbReference type="EMBL" id="OEH77969.1"/>
    </source>
</evidence>
<dbReference type="AlphaFoldDB" id="A0A1D3D3D6"/>
<dbReference type="EMBL" id="JROU02000912">
    <property type="protein sequence ID" value="OEH77969.1"/>
    <property type="molecule type" value="Genomic_DNA"/>
</dbReference>
<evidence type="ECO:0000256" key="1">
    <source>
        <dbReference type="SAM" id="Coils"/>
    </source>
</evidence>
<feature type="region of interest" description="Disordered" evidence="2">
    <location>
        <begin position="86"/>
        <end position="112"/>
    </location>
</feature>
<dbReference type="InterPro" id="IPR059029">
    <property type="entry name" value="FAM13A_dom"/>
</dbReference>
<protein>
    <recommendedName>
        <fullName evidence="3">FAM13A-like domain-containing protein</fullName>
    </recommendedName>
</protein>
<proteinExistence type="predicted"/>
<feature type="coiled-coil region" evidence="1">
    <location>
        <begin position="552"/>
        <end position="586"/>
    </location>
</feature>
<accession>A0A1D3D3D6</accession>
<name>A0A1D3D3D6_9EIME</name>
<keyword evidence="5" id="KW-1185">Reference proteome</keyword>
<gene>
    <name evidence="4" type="ORF">cyc_04287</name>
</gene>
<organism evidence="4 5">
    <name type="scientific">Cyclospora cayetanensis</name>
    <dbReference type="NCBI Taxonomy" id="88456"/>
    <lineage>
        <taxon>Eukaryota</taxon>
        <taxon>Sar</taxon>
        <taxon>Alveolata</taxon>
        <taxon>Apicomplexa</taxon>
        <taxon>Conoidasida</taxon>
        <taxon>Coccidia</taxon>
        <taxon>Eucoccidiorida</taxon>
        <taxon>Eimeriorina</taxon>
        <taxon>Eimeriidae</taxon>
        <taxon>Cyclospora</taxon>
    </lineage>
</organism>
<evidence type="ECO:0000256" key="2">
    <source>
        <dbReference type="SAM" id="MobiDB-lite"/>
    </source>
</evidence>
<feature type="domain" description="FAM13A-like" evidence="3">
    <location>
        <begin position="559"/>
        <end position="627"/>
    </location>
</feature>
<keyword evidence="1" id="KW-0175">Coiled coil</keyword>